<dbReference type="Proteomes" id="UP001597183">
    <property type="component" value="Unassembled WGS sequence"/>
</dbReference>
<comment type="caution">
    <text evidence="1">The sequence shown here is derived from an EMBL/GenBank/DDBJ whole genome shotgun (WGS) entry which is preliminary data.</text>
</comment>
<sequence length="133" mass="14191">MIAGQETPLHANDAPVPDTFTALVATVHALNIRFPDHNGPFERVTRLAEESGELAAAVNHAEGTGIKVAKHGPFDPAHLVKEVMDVMRAAVGIAAHYGVVDDLRTAITDHYQRHVALGLIEAPQPGGDQHGDR</sequence>
<name>A0ABW4A1G6_9ACTN</name>
<keyword evidence="2" id="KW-1185">Reference proteome</keyword>
<evidence type="ECO:0000313" key="2">
    <source>
        <dbReference type="Proteomes" id="UP001597183"/>
    </source>
</evidence>
<gene>
    <name evidence="1" type="ORF">ACFQ5G_04260</name>
</gene>
<reference evidence="2" key="1">
    <citation type="journal article" date="2019" name="Int. J. Syst. Evol. Microbiol.">
        <title>The Global Catalogue of Microorganisms (GCM) 10K type strain sequencing project: providing services to taxonomists for standard genome sequencing and annotation.</title>
        <authorList>
            <consortium name="The Broad Institute Genomics Platform"/>
            <consortium name="The Broad Institute Genome Sequencing Center for Infectious Disease"/>
            <person name="Wu L."/>
            <person name="Ma J."/>
        </authorList>
    </citation>
    <scope>NUCLEOTIDE SEQUENCE [LARGE SCALE GENOMIC DNA]</scope>
    <source>
        <strain evidence="2">CCM 7526</strain>
    </source>
</reference>
<dbReference type="RefSeq" id="WP_317791607.1">
    <property type="nucleotide sequence ID" value="NZ_AP028461.1"/>
</dbReference>
<dbReference type="InterPro" id="IPR044548">
    <property type="entry name" value="AF0060_NTP-PPase_MazG-like"/>
</dbReference>
<proteinExistence type="predicted"/>
<dbReference type="EMBL" id="JBHTMK010000005">
    <property type="protein sequence ID" value="MFD1364555.1"/>
    <property type="molecule type" value="Genomic_DNA"/>
</dbReference>
<evidence type="ECO:0000313" key="1">
    <source>
        <dbReference type="EMBL" id="MFD1364555.1"/>
    </source>
</evidence>
<protein>
    <submittedName>
        <fullName evidence="1">MazG-like family protein</fullName>
    </submittedName>
</protein>
<dbReference type="SUPFAM" id="SSF101386">
    <property type="entry name" value="all-alpha NTP pyrophosphatases"/>
    <property type="match status" value="1"/>
</dbReference>
<dbReference type="Gene3D" id="1.10.287.1080">
    <property type="entry name" value="MazG-like"/>
    <property type="match status" value="1"/>
</dbReference>
<accession>A0ABW4A1G6</accession>
<organism evidence="1 2">
    <name type="scientific">Actinoplanes sichuanensis</name>
    <dbReference type="NCBI Taxonomy" id="512349"/>
    <lineage>
        <taxon>Bacteria</taxon>
        <taxon>Bacillati</taxon>
        <taxon>Actinomycetota</taxon>
        <taxon>Actinomycetes</taxon>
        <taxon>Micromonosporales</taxon>
        <taxon>Micromonosporaceae</taxon>
        <taxon>Actinoplanes</taxon>
    </lineage>
</organism>
<dbReference type="CDD" id="cd11533">
    <property type="entry name" value="NTP-PPase_Af0060_like"/>
    <property type="match status" value="1"/>
</dbReference>